<proteinExistence type="inferred from homology"/>
<keyword evidence="4" id="KW-0808">Transferase</keyword>
<feature type="domain" description="Carbamoyltransferase" evidence="2">
    <location>
        <begin position="25"/>
        <end position="337"/>
    </location>
</feature>
<dbReference type="EMBL" id="NJAJ01000039">
    <property type="protein sequence ID" value="PHM64005.1"/>
    <property type="molecule type" value="Genomic_DNA"/>
</dbReference>
<comment type="caution">
    <text evidence="4">The sequence shown here is derived from an EMBL/GenBank/DDBJ whole genome shotgun (WGS) entry which is preliminary data.</text>
</comment>
<keyword evidence="5" id="KW-1185">Reference proteome</keyword>
<dbReference type="InterPro" id="IPR043129">
    <property type="entry name" value="ATPase_NBD"/>
</dbReference>
<organism evidence="4 5">
    <name type="scientific">Xenorhabdus stockiae</name>
    <dbReference type="NCBI Taxonomy" id="351614"/>
    <lineage>
        <taxon>Bacteria</taxon>
        <taxon>Pseudomonadati</taxon>
        <taxon>Pseudomonadota</taxon>
        <taxon>Gammaproteobacteria</taxon>
        <taxon>Enterobacterales</taxon>
        <taxon>Morganellaceae</taxon>
        <taxon>Xenorhabdus</taxon>
    </lineage>
</organism>
<name>A0A2D0KL04_9GAMM</name>
<feature type="domain" description="Carbamoyltransferase C-terminal" evidence="3">
    <location>
        <begin position="389"/>
        <end position="560"/>
    </location>
</feature>
<dbReference type="PANTHER" id="PTHR34847:SF1">
    <property type="entry name" value="NODULATION PROTEIN U"/>
    <property type="match status" value="1"/>
</dbReference>
<dbReference type="RefSeq" id="WP_099125819.1">
    <property type="nucleotide sequence ID" value="NZ_CAWNRH010000114.1"/>
</dbReference>
<sequence length="651" mass="73803">MITLGVSGSFETFETPVIGDIPNWFGHDASAAIIKDGKIVAAVEQERLDRIKHSNQFPIEAIVECLKIAQLKITDVDKIAFYFEELNTDTGLGLQYIERKNLEVKHSRNLIKKILVSKFGEVVKDIPIEYIRHHDTHAIMAAENSGFDSSLVIVIDGNGEDESISIYSYIDGFVKNIYRYPVSSSLGRYYLDCISLLGYERFDEYKVMGLASYGKQNKFDELFENLINFEEYGNISFNHTNIPAYLLDNGISPRRENEQISESHQNFAHSIQKYLEKMALHIISFWLKKLGQRNLCLSGGVALNCTLNGKLAFSGLFDNIFVHPASHDGGSAVGAAMCAMYPDARINGNKLENVYLGPDINSKFAFEIIERNKNIIEVVNSEDEFRFLANEISNGKIIGWARGRMEYGPKALGSRSILADPRPIESKYRTNQIIKQRESYRPFAPMVLMEEISDWFLVPDCKVNLEYMVFNLPVIKENKQKLAAITHVDNTARVQAVGKYNKDIYQLIKNFKEITGVPILLNTSFNVNAEPIVCDAYDAIQCFLLTGLDYLVVGDFIIKKRIHGDNLYKLFRPIKKEFVTTIKKVTNKSRSYYINTATYTERITEAELSCFDASDGIKTISQLLLDGNIREGDSISAYKRLLSNRLLNLVL</sequence>
<evidence type="ECO:0000259" key="3">
    <source>
        <dbReference type="Pfam" id="PF16861"/>
    </source>
</evidence>
<dbReference type="InterPro" id="IPR003696">
    <property type="entry name" value="Carbtransf_dom"/>
</dbReference>
<dbReference type="InterPro" id="IPR031730">
    <property type="entry name" value="Carbam_trans_C"/>
</dbReference>
<evidence type="ECO:0000256" key="1">
    <source>
        <dbReference type="ARBA" id="ARBA00006129"/>
    </source>
</evidence>
<dbReference type="PANTHER" id="PTHR34847">
    <property type="entry name" value="NODULATION PROTEIN U"/>
    <property type="match status" value="1"/>
</dbReference>
<dbReference type="SUPFAM" id="SSF53067">
    <property type="entry name" value="Actin-like ATPase domain"/>
    <property type="match status" value="1"/>
</dbReference>
<dbReference type="InterPro" id="IPR051338">
    <property type="entry name" value="NodU/CmcH_Carbamoyltrnsfr"/>
</dbReference>
<protein>
    <submittedName>
        <fullName evidence="4">Carbamoyltransferase</fullName>
    </submittedName>
</protein>
<dbReference type="Pfam" id="PF02543">
    <property type="entry name" value="Carbam_trans_N"/>
    <property type="match status" value="1"/>
</dbReference>
<comment type="similarity">
    <text evidence="1">Belongs to the NodU/CmcH family.</text>
</comment>
<dbReference type="Proteomes" id="UP000222366">
    <property type="component" value="Unassembled WGS sequence"/>
</dbReference>
<dbReference type="CDD" id="cd24099">
    <property type="entry name" value="ASKHA_NBD_NovN-like_N"/>
    <property type="match status" value="1"/>
</dbReference>
<dbReference type="Gene3D" id="3.90.870.20">
    <property type="entry name" value="Carbamoyltransferase, C-terminal domain"/>
    <property type="match status" value="1"/>
</dbReference>
<reference evidence="4 5" key="1">
    <citation type="journal article" date="2017" name="Nat. Microbiol.">
        <title>Natural product diversity associated with the nematode symbionts Photorhabdus and Xenorhabdus.</title>
        <authorList>
            <person name="Tobias N.J."/>
            <person name="Wolff H."/>
            <person name="Djahanschiri B."/>
            <person name="Grundmann F."/>
            <person name="Kronenwerth M."/>
            <person name="Shi Y.M."/>
            <person name="Simonyi S."/>
            <person name="Grun P."/>
            <person name="Shapiro-Ilan D."/>
            <person name="Pidot S.J."/>
            <person name="Stinear T.P."/>
            <person name="Ebersberger I."/>
            <person name="Bode H.B."/>
        </authorList>
    </citation>
    <scope>NUCLEOTIDE SEQUENCE [LARGE SCALE GENOMIC DNA]</scope>
    <source>
        <strain evidence="4 5">DSM 17904</strain>
    </source>
</reference>
<accession>A0A2D0KL04</accession>
<evidence type="ECO:0000259" key="2">
    <source>
        <dbReference type="Pfam" id="PF02543"/>
    </source>
</evidence>
<dbReference type="AlphaFoldDB" id="A0A2D0KL04"/>
<evidence type="ECO:0000313" key="5">
    <source>
        <dbReference type="Proteomes" id="UP000222366"/>
    </source>
</evidence>
<dbReference type="InterPro" id="IPR038152">
    <property type="entry name" value="Carbam_trans_C_sf"/>
</dbReference>
<dbReference type="Pfam" id="PF16861">
    <property type="entry name" value="Carbam_trans_C"/>
    <property type="match status" value="1"/>
</dbReference>
<gene>
    <name evidence="4" type="ORF">Xsto_03399</name>
</gene>
<evidence type="ECO:0000313" key="4">
    <source>
        <dbReference type="EMBL" id="PHM64005.1"/>
    </source>
</evidence>
<dbReference type="GO" id="GO:0016740">
    <property type="term" value="F:transferase activity"/>
    <property type="evidence" value="ECO:0007669"/>
    <property type="project" value="UniProtKB-KW"/>
</dbReference>
<dbReference type="Gene3D" id="3.30.420.40">
    <property type="match status" value="2"/>
</dbReference>